<comment type="catalytic activity">
    <reaction evidence="1 5">
        <text>L-glutamyl-[protein] + S-adenosyl-L-methionine = [protein]-L-glutamate 5-O-methyl ester + S-adenosyl-L-homocysteine</text>
        <dbReference type="Rhea" id="RHEA:24452"/>
        <dbReference type="Rhea" id="RHEA-COMP:10208"/>
        <dbReference type="Rhea" id="RHEA-COMP:10311"/>
        <dbReference type="ChEBI" id="CHEBI:29973"/>
        <dbReference type="ChEBI" id="CHEBI:57856"/>
        <dbReference type="ChEBI" id="CHEBI:59789"/>
        <dbReference type="ChEBI" id="CHEBI:82795"/>
        <dbReference type="EC" id="2.1.1.80"/>
    </reaction>
</comment>
<gene>
    <name evidence="9" type="primary">cheR</name>
    <name evidence="9" type="ORF">AQS8620_02974</name>
</gene>
<dbReference type="InterPro" id="IPR026024">
    <property type="entry name" value="Chemotaxis_MeTrfase_CheR"/>
</dbReference>
<dbReference type="InterPro" id="IPR029063">
    <property type="entry name" value="SAM-dependent_MTases_sf"/>
</dbReference>
<dbReference type="RefSeq" id="WP_234990510.1">
    <property type="nucleotide sequence ID" value="NZ_FWFS01000012.1"/>
</dbReference>
<feature type="binding site" evidence="6">
    <location>
        <position position="89"/>
    </location>
    <ligand>
        <name>S-adenosyl-L-methionine</name>
        <dbReference type="ChEBI" id="CHEBI:59789"/>
    </ligand>
</feature>
<dbReference type="Pfam" id="PF03705">
    <property type="entry name" value="CheR_N"/>
    <property type="match status" value="1"/>
</dbReference>
<dbReference type="InterPro" id="IPR050903">
    <property type="entry name" value="Bact_Chemotaxis_MeTrfase"/>
</dbReference>
<feature type="binding site" evidence="6">
    <location>
        <position position="157"/>
    </location>
    <ligand>
        <name>S-adenosyl-L-methionine</name>
        <dbReference type="ChEBI" id="CHEBI:59789"/>
    </ligand>
</feature>
<feature type="compositionally biased region" description="Polar residues" evidence="7">
    <location>
        <begin position="287"/>
        <end position="296"/>
    </location>
</feature>
<accession>A0A1Y5TJ49</accession>
<evidence type="ECO:0000256" key="6">
    <source>
        <dbReference type="PIRSR" id="PIRSR000410-1"/>
    </source>
</evidence>
<evidence type="ECO:0000256" key="4">
    <source>
        <dbReference type="ARBA" id="ARBA00022691"/>
    </source>
</evidence>
<name>A0A1Y5TJ49_9RHOB</name>
<comment type="function">
    <text evidence="5">Methylation of the membrane-bound methyl-accepting chemotaxis proteins (MCP) to form gamma-glutamyl methyl ester residues in MCP.</text>
</comment>
<feature type="region of interest" description="Disordered" evidence="7">
    <location>
        <begin position="287"/>
        <end position="310"/>
    </location>
</feature>
<feature type="binding site" evidence="6">
    <location>
        <begin position="215"/>
        <end position="216"/>
    </location>
    <ligand>
        <name>S-adenosyl-L-methionine</name>
        <dbReference type="ChEBI" id="CHEBI:59789"/>
    </ligand>
</feature>
<keyword evidence="10" id="KW-1185">Reference proteome</keyword>
<dbReference type="InterPro" id="IPR022641">
    <property type="entry name" value="CheR_N"/>
</dbReference>
<dbReference type="SUPFAM" id="SSF53335">
    <property type="entry name" value="S-adenosyl-L-methionine-dependent methyltransferases"/>
    <property type="match status" value="1"/>
</dbReference>
<dbReference type="Proteomes" id="UP000193862">
    <property type="component" value="Unassembled WGS sequence"/>
</dbReference>
<evidence type="ECO:0000256" key="1">
    <source>
        <dbReference type="ARBA" id="ARBA00001541"/>
    </source>
</evidence>
<dbReference type="Pfam" id="PF01739">
    <property type="entry name" value="CheR"/>
    <property type="match status" value="1"/>
</dbReference>
<dbReference type="EMBL" id="FWFS01000012">
    <property type="protein sequence ID" value="SLN64820.1"/>
    <property type="molecule type" value="Genomic_DNA"/>
</dbReference>
<dbReference type="Gene3D" id="1.10.155.10">
    <property type="entry name" value="Chemotaxis receptor methyltransferase CheR, N-terminal domain"/>
    <property type="match status" value="1"/>
</dbReference>
<dbReference type="SMART" id="SM00138">
    <property type="entry name" value="MeTrc"/>
    <property type="match status" value="1"/>
</dbReference>
<evidence type="ECO:0000256" key="5">
    <source>
        <dbReference type="PIRNR" id="PIRNR000410"/>
    </source>
</evidence>
<evidence type="ECO:0000256" key="2">
    <source>
        <dbReference type="ARBA" id="ARBA00022603"/>
    </source>
</evidence>
<dbReference type="PIRSF" id="PIRSF000410">
    <property type="entry name" value="CheR"/>
    <property type="match status" value="1"/>
</dbReference>
<keyword evidence="4 5" id="KW-0949">S-adenosyl-L-methionine</keyword>
<dbReference type="EC" id="2.1.1.80" evidence="5"/>
<feature type="binding site" evidence="6">
    <location>
        <position position="93"/>
    </location>
    <ligand>
        <name>S-adenosyl-L-methionine</name>
        <dbReference type="ChEBI" id="CHEBI:59789"/>
    </ligand>
</feature>
<sequence>MTYHAPEERAKFGATMSDATFSRVAKIAQREAGLVLAHAKLSMVQSRLSRRLRALQLPDFDSYLDFLEGEADGRTEMRHFISALTTNVSHFFREMHHFNTLKEQALPKLIERAKSGGKIRIWSAGCSNGQEPYSIAMSILEVFPQAGDFDIKILATDIDPEVLATARAGVYSGSLTTGLDEDTKRSYFDRSGTAEDEKLTVKPNVAALVAFRELNLHATWPMQGQFDAIFCRNVVIYFDEPTQEKLYRRYAERLGREGWLFLGHSERINDSSAQLFASCGVTTYRPTGATPSSSAKPTAGAVAKGQQHGA</sequence>
<keyword evidence="2 5" id="KW-0489">Methyltransferase</keyword>
<evidence type="ECO:0000259" key="8">
    <source>
        <dbReference type="PROSITE" id="PS50123"/>
    </source>
</evidence>
<evidence type="ECO:0000256" key="3">
    <source>
        <dbReference type="ARBA" id="ARBA00022679"/>
    </source>
</evidence>
<dbReference type="InterPro" id="IPR000780">
    <property type="entry name" value="CheR_MeTrfase"/>
</dbReference>
<reference evidence="9 10" key="1">
    <citation type="submission" date="2017-03" db="EMBL/GenBank/DDBJ databases">
        <authorList>
            <person name="Afonso C.L."/>
            <person name="Miller P.J."/>
            <person name="Scott M.A."/>
            <person name="Spackman E."/>
            <person name="Goraichik I."/>
            <person name="Dimitrov K.M."/>
            <person name="Suarez D.L."/>
            <person name="Swayne D.E."/>
        </authorList>
    </citation>
    <scope>NUCLEOTIDE SEQUENCE [LARGE SCALE GENOMIC DNA]</scope>
    <source>
        <strain evidence="9 10">CECT 8620</strain>
    </source>
</reference>
<feature type="domain" description="CheR-type methyltransferase" evidence="8">
    <location>
        <begin position="9"/>
        <end position="289"/>
    </location>
</feature>
<keyword evidence="3 5" id="KW-0808">Transferase</keyword>
<dbReference type="InterPro" id="IPR022642">
    <property type="entry name" value="CheR_C"/>
</dbReference>
<protein>
    <recommendedName>
        <fullName evidence="5">Chemotaxis protein methyltransferase</fullName>
        <ecNumber evidence="5">2.1.1.80</ecNumber>
    </recommendedName>
</protein>
<evidence type="ECO:0000313" key="10">
    <source>
        <dbReference type="Proteomes" id="UP000193862"/>
    </source>
</evidence>
<organism evidence="9 10">
    <name type="scientific">Aquimixticola soesokkakensis</name>
    <dbReference type="NCBI Taxonomy" id="1519096"/>
    <lineage>
        <taxon>Bacteria</taxon>
        <taxon>Pseudomonadati</taxon>
        <taxon>Pseudomonadota</taxon>
        <taxon>Alphaproteobacteria</taxon>
        <taxon>Rhodobacterales</taxon>
        <taxon>Paracoccaceae</taxon>
        <taxon>Aquimixticola</taxon>
    </lineage>
</organism>
<evidence type="ECO:0000313" key="9">
    <source>
        <dbReference type="EMBL" id="SLN64820.1"/>
    </source>
</evidence>
<dbReference type="PANTHER" id="PTHR24422">
    <property type="entry name" value="CHEMOTAXIS PROTEIN METHYLTRANSFERASE"/>
    <property type="match status" value="1"/>
</dbReference>
<dbReference type="SUPFAM" id="SSF47757">
    <property type="entry name" value="Chemotaxis receptor methyltransferase CheR, N-terminal domain"/>
    <property type="match status" value="1"/>
</dbReference>
<dbReference type="Gene3D" id="3.40.50.150">
    <property type="entry name" value="Vaccinia Virus protein VP39"/>
    <property type="match status" value="1"/>
</dbReference>
<dbReference type="AlphaFoldDB" id="A0A1Y5TJ49"/>
<feature type="binding site" evidence="6">
    <location>
        <position position="131"/>
    </location>
    <ligand>
        <name>S-adenosyl-L-methionine</name>
        <dbReference type="ChEBI" id="CHEBI:59789"/>
    </ligand>
</feature>
<dbReference type="PRINTS" id="PR00996">
    <property type="entry name" value="CHERMTFRASE"/>
</dbReference>
<dbReference type="GO" id="GO:0032259">
    <property type="term" value="P:methylation"/>
    <property type="evidence" value="ECO:0007669"/>
    <property type="project" value="UniProtKB-KW"/>
</dbReference>
<dbReference type="InterPro" id="IPR036804">
    <property type="entry name" value="CheR_N_sf"/>
</dbReference>
<dbReference type="PROSITE" id="PS50123">
    <property type="entry name" value="CHER"/>
    <property type="match status" value="1"/>
</dbReference>
<dbReference type="GO" id="GO:0008983">
    <property type="term" value="F:protein-glutamate O-methyltransferase activity"/>
    <property type="evidence" value="ECO:0007669"/>
    <property type="project" value="UniProtKB-EC"/>
</dbReference>
<dbReference type="PANTHER" id="PTHR24422:SF19">
    <property type="entry name" value="CHEMOTAXIS PROTEIN METHYLTRANSFERASE"/>
    <property type="match status" value="1"/>
</dbReference>
<proteinExistence type="predicted"/>
<feature type="binding site" evidence="6">
    <location>
        <begin position="232"/>
        <end position="233"/>
    </location>
    <ligand>
        <name>S-adenosyl-L-methionine</name>
        <dbReference type="ChEBI" id="CHEBI:59789"/>
    </ligand>
</feature>
<evidence type="ECO:0000256" key="7">
    <source>
        <dbReference type="SAM" id="MobiDB-lite"/>
    </source>
</evidence>
<feature type="binding site" evidence="6">
    <location>
        <position position="87"/>
    </location>
    <ligand>
        <name>S-adenosyl-L-methionine</name>
        <dbReference type="ChEBI" id="CHEBI:59789"/>
    </ligand>
</feature>